<evidence type="ECO:0000313" key="1">
    <source>
        <dbReference type="EMBL" id="GAX04103.1"/>
    </source>
</evidence>
<sequence length="108" mass="12761">MANNRWRLIRKLDWGQIIDPLDGSLVGWHARHYKNDKRDRYRRWKRASKQGKLPYHAKLGKDIKAVHGGHVTKIQSGRYGDFKGEVIVRKDKDGEINGYYEDNRDDLD</sequence>
<dbReference type="AlphaFoldDB" id="A0A1Z5IQR4"/>
<accession>A0A1Z5IQR4</accession>
<gene>
    <name evidence="1" type="ORF">IWT140_01740</name>
</gene>
<comment type="caution">
    <text evidence="1">The sequence shown here is derived from an EMBL/GenBank/DDBJ whole genome shotgun (WGS) entry which is preliminary data.</text>
</comment>
<keyword evidence="2" id="KW-1185">Reference proteome</keyword>
<organism evidence="1 2">
    <name type="scientific">Secundilactobacillus pentosiphilus</name>
    <dbReference type="NCBI Taxonomy" id="1714682"/>
    <lineage>
        <taxon>Bacteria</taxon>
        <taxon>Bacillati</taxon>
        <taxon>Bacillota</taxon>
        <taxon>Bacilli</taxon>
        <taxon>Lactobacillales</taxon>
        <taxon>Lactobacillaceae</taxon>
        <taxon>Secundilactobacillus</taxon>
    </lineage>
</organism>
<dbReference type="EMBL" id="BCMH01000012">
    <property type="protein sequence ID" value="GAX04103.1"/>
    <property type="molecule type" value="Genomic_DNA"/>
</dbReference>
<protein>
    <submittedName>
        <fullName evidence="1">Uncharacterized protein</fullName>
    </submittedName>
</protein>
<evidence type="ECO:0000313" key="2">
    <source>
        <dbReference type="Proteomes" id="UP000198430"/>
    </source>
</evidence>
<dbReference type="RefSeq" id="WP_089089060.1">
    <property type="nucleotide sequence ID" value="NZ_BCMH01000012.1"/>
</dbReference>
<reference evidence="1 2" key="1">
    <citation type="submission" date="2015-11" db="EMBL/GenBank/DDBJ databases">
        <title>Draft genome sequences of new species of the genus Lactobacillus isolated from orchardgrass silage.</title>
        <authorList>
            <person name="Tohno M."/>
            <person name="Tanizawa Y."/>
            <person name="Arita M."/>
        </authorList>
    </citation>
    <scope>NUCLEOTIDE SEQUENCE [LARGE SCALE GENOMIC DNA]</scope>
    <source>
        <strain evidence="1 2">IWT140</strain>
    </source>
</reference>
<name>A0A1Z5IQR4_9LACO</name>
<dbReference type="Proteomes" id="UP000198430">
    <property type="component" value="Unassembled WGS sequence"/>
</dbReference>
<proteinExistence type="predicted"/>